<gene>
    <name evidence="2" type="ORF">EAE98_011780</name>
</gene>
<feature type="compositionally biased region" description="Polar residues" evidence="1">
    <location>
        <begin position="241"/>
        <end position="251"/>
    </location>
</feature>
<evidence type="ECO:0000313" key="2">
    <source>
        <dbReference type="EMBL" id="KAF7912023.1"/>
    </source>
</evidence>
<evidence type="ECO:0000256" key="1">
    <source>
        <dbReference type="SAM" id="MobiDB-lite"/>
    </source>
</evidence>
<evidence type="ECO:0000313" key="3">
    <source>
        <dbReference type="Proteomes" id="UP000783213"/>
    </source>
</evidence>
<feature type="compositionally biased region" description="Polar residues" evidence="1">
    <location>
        <begin position="289"/>
        <end position="301"/>
    </location>
</feature>
<feature type="compositionally biased region" description="Basic and acidic residues" evidence="1">
    <location>
        <begin position="348"/>
        <end position="382"/>
    </location>
</feature>
<organism evidence="2 3">
    <name type="scientific">Botrytis deweyae</name>
    <dbReference type="NCBI Taxonomy" id="2478750"/>
    <lineage>
        <taxon>Eukaryota</taxon>
        <taxon>Fungi</taxon>
        <taxon>Dikarya</taxon>
        <taxon>Ascomycota</taxon>
        <taxon>Pezizomycotina</taxon>
        <taxon>Leotiomycetes</taxon>
        <taxon>Helotiales</taxon>
        <taxon>Sclerotiniaceae</taxon>
        <taxon>Botrytis</taxon>
    </lineage>
</organism>
<dbReference type="GeneID" id="62238551"/>
<feature type="compositionally biased region" description="Basic and acidic residues" evidence="1">
    <location>
        <begin position="253"/>
        <end position="274"/>
    </location>
</feature>
<dbReference type="Proteomes" id="UP000783213">
    <property type="component" value="Unassembled WGS sequence"/>
</dbReference>
<keyword evidence="3" id="KW-1185">Reference proteome</keyword>
<feature type="region of interest" description="Disordered" evidence="1">
    <location>
        <begin position="227"/>
        <end position="435"/>
    </location>
</feature>
<reference evidence="2 3" key="1">
    <citation type="journal article" date="2020" name="Genome Biol. Evol.">
        <title>Comparative genomics of Sclerotiniaceae.</title>
        <authorList>
            <person name="Valero Jimenez C.A."/>
            <person name="Steentjes M."/>
            <person name="Scholten O.E."/>
            <person name="Van Kan J.A.L."/>
        </authorList>
    </citation>
    <scope>NUCLEOTIDE SEQUENCE [LARGE SCALE GENOMIC DNA]</scope>
    <source>
        <strain evidence="2 3">B1</strain>
    </source>
</reference>
<comment type="caution">
    <text evidence="2">The sequence shown here is derived from an EMBL/GenBank/DDBJ whole genome shotgun (WGS) entry which is preliminary data.</text>
</comment>
<dbReference type="RefSeq" id="XP_038804299.1">
    <property type="nucleotide sequence ID" value="XM_038959403.1"/>
</dbReference>
<feature type="compositionally biased region" description="Polar residues" evidence="1">
    <location>
        <begin position="335"/>
        <end position="344"/>
    </location>
</feature>
<proteinExistence type="predicted"/>
<accession>A0ABQ7I525</accession>
<feature type="compositionally biased region" description="Basic and acidic residues" evidence="1">
    <location>
        <begin position="390"/>
        <end position="412"/>
    </location>
</feature>
<evidence type="ECO:0008006" key="4">
    <source>
        <dbReference type="Google" id="ProtNLM"/>
    </source>
</evidence>
<sequence>MGPTIIQTSKVILLDLGEDATKPIYKDGKLVEVCAPFAFRLVHSAEEKRDPVTKELTIFTEPDDHVWFYEQLYEDTDRKRPHDTIIKRSKNIRYCPDLAHRPTSMRFKESESEKTLGVLYSADYRVSAKSKLFEICTDICLERKNYKGYNDWIEMFAEQGLSENIFRLAHQTRDLKVDYKLPFSTDRIVDPAKGWLYDSKRGDHILCCPASGKPVLNKEDEFIWAHDLSKRKPKPARTGSAPANGSMSTPKVLQKDPESKDSDTRQTERKRREINPPGQGSSREKLPIQRTSGERTSSQGDSKARPLRQGGSRDKLPSQSSSKTIPPKRSDSSDKLPSQVSSKTIPPKRSDSGDKISHKSDPKVIPPKRSDSRDKISHKSDSKVVLSKQSDSRDRLPRRSDTRIPSEKKSPDLKTTSGSGSTSKRIVAGRSQTFA</sequence>
<dbReference type="EMBL" id="RCSX01000052">
    <property type="protein sequence ID" value="KAF7912023.1"/>
    <property type="molecule type" value="Genomic_DNA"/>
</dbReference>
<name>A0ABQ7I525_9HELO</name>
<protein>
    <recommendedName>
        <fullName evidence="4">BAH domain-containing protein</fullName>
    </recommendedName>
</protein>